<sequence>MARRRDGAAAPAPHRHRPRLHLRGGGRRPHARPGRGGTRAEGPRRCRGRRPCRGATRGEAPGPYRVLSRPSGQRSTLSGCRRSSSSP</sequence>
<proteinExistence type="predicted"/>
<feature type="region of interest" description="Disordered" evidence="1">
    <location>
        <begin position="1"/>
        <end position="87"/>
    </location>
</feature>
<gene>
    <name evidence="2" type="ORF">D3272_18960</name>
</gene>
<organism evidence="2 3">
    <name type="scientific">Lichenibacterium ramalinae</name>
    <dbReference type="NCBI Taxonomy" id="2316527"/>
    <lineage>
        <taxon>Bacteria</taxon>
        <taxon>Pseudomonadati</taxon>
        <taxon>Pseudomonadota</taxon>
        <taxon>Alphaproteobacteria</taxon>
        <taxon>Hyphomicrobiales</taxon>
        <taxon>Lichenihabitantaceae</taxon>
        <taxon>Lichenibacterium</taxon>
    </lineage>
</organism>
<reference evidence="2 3" key="2">
    <citation type="submission" date="2019-02" db="EMBL/GenBank/DDBJ databases">
        <title>'Lichenibacterium ramalinii' gen. nov. sp. nov., 'Lichenibacterium minor' gen. nov. sp. nov.</title>
        <authorList>
            <person name="Pankratov T."/>
        </authorList>
    </citation>
    <scope>NUCLEOTIDE SEQUENCE [LARGE SCALE GENOMIC DNA]</scope>
    <source>
        <strain evidence="2 3">RmlP001</strain>
    </source>
</reference>
<name>A0A4Q2R7Z1_9HYPH</name>
<evidence type="ECO:0000256" key="1">
    <source>
        <dbReference type="SAM" id="MobiDB-lite"/>
    </source>
</evidence>
<dbReference type="EMBL" id="QYBC01000017">
    <property type="protein sequence ID" value="RYB02791.1"/>
    <property type="molecule type" value="Genomic_DNA"/>
</dbReference>
<keyword evidence="3" id="KW-1185">Reference proteome</keyword>
<dbReference type="Proteomes" id="UP000289411">
    <property type="component" value="Unassembled WGS sequence"/>
</dbReference>
<protein>
    <submittedName>
        <fullName evidence="2">Uncharacterized protein</fullName>
    </submittedName>
</protein>
<evidence type="ECO:0000313" key="3">
    <source>
        <dbReference type="Proteomes" id="UP000289411"/>
    </source>
</evidence>
<feature type="compositionally biased region" description="Basic residues" evidence="1">
    <location>
        <begin position="13"/>
        <end position="33"/>
    </location>
</feature>
<accession>A0A4Q2R7Z1</accession>
<evidence type="ECO:0000313" key="2">
    <source>
        <dbReference type="EMBL" id="RYB02791.1"/>
    </source>
</evidence>
<reference evidence="2 3" key="1">
    <citation type="submission" date="2018-09" db="EMBL/GenBank/DDBJ databases">
        <authorList>
            <person name="Grouzdev D.S."/>
            <person name="Krutkina M.S."/>
        </authorList>
    </citation>
    <scope>NUCLEOTIDE SEQUENCE [LARGE SCALE GENOMIC DNA]</scope>
    <source>
        <strain evidence="2 3">RmlP001</strain>
    </source>
</reference>
<feature type="compositionally biased region" description="Low complexity" evidence="1">
    <location>
        <begin position="74"/>
        <end position="87"/>
    </location>
</feature>
<dbReference type="AlphaFoldDB" id="A0A4Q2R7Z1"/>
<comment type="caution">
    <text evidence="2">The sequence shown here is derived from an EMBL/GenBank/DDBJ whole genome shotgun (WGS) entry which is preliminary data.</text>
</comment>